<keyword evidence="4" id="KW-1185">Reference proteome</keyword>
<accession>A0A7V9A618</accession>
<evidence type="ECO:0000259" key="2">
    <source>
        <dbReference type="Pfam" id="PF01261"/>
    </source>
</evidence>
<dbReference type="AlphaFoldDB" id="A0A7V9A618"/>
<dbReference type="RefSeq" id="WP_207395276.1">
    <property type="nucleotide sequence ID" value="NZ_JABRWO010000002.1"/>
</dbReference>
<dbReference type="InterPro" id="IPR006311">
    <property type="entry name" value="TAT_signal"/>
</dbReference>
<keyword evidence="1" id="KW-0732">Signal</keyword>
<protein>
    <recommendedName>
        <fullName evidence="2">Xylose isomerase-like TIM barrel domain-containing protein</fullName>
    </recommendedName>
</protein>
<evidence type="ECO:0000313" key="3">
    <source>
        <dbReference type="EMBL" id="MBA2113792.1"/>
    </source>
</evidence>
<dbReference type="Gene3D" id="3.20.20.150">
    <property type="entry name" value="Divalent-metal-dependent TIM barrel enzymes"/>
    <property type="match status" value="1"/>
</dbReference>
<name>A0A7V9A618_9BACT</name>
<gene>
    <name evidence="3" type="ORF">HOV93_09440</name>
</gene>
<feature type="signal peptide" evidence="1">
    <location>
        <begin position="1"/>
        <end position="28"/>
    </location>
</feature>
<dbReference type="Pfam" id="PF01261">
    <property type="entry name" value="AP_endonuc_2"/>
    <property type="match status" value="1"/>
</dbReference>
<feature type="chain" id="PRO_5030947267" description="Xylose isomerase-like TIM barrel domain-containing protein" evidence="1">
    <location>
        <begin position="29"/>
        <end position="314"/>
    </location>
</feature>
<evidence type="ECO:0000256" key="1">
    <source>
        <dbReference type="SAM" id="SignalP"/>
    </source>
</evidence>
<reference evidence="3 4" key="1">
    <citation type="submission" date="2020-05" db="EMBL/GenBank/DDBJ databases">
        <title>Bremerella alba sp. nov., a novel planctomycete isolated from the surface of the macroalga Fucus spiralis.</title>
        <authorList>
            <person name="Godinho O."/>
            <person name="Botelho R."/>
            <person name="Albuquerque L."/>
            <person name="Wiegand S."/>
            <person name="Da Costa M.S."/>
            <person name="Lobo-Da-Cunha A."/>
            <person name="Jogler C."/>
            <person name="Lage O.M."/>
        </authorList>
    </citation>
    <scope>NUCLEOTIDE SEQUENCE [LARGE SCALE GENOMIC DNA]</scope>
    <source>
        <strain evidence="3 4">FF15</strain>
    </source>
</reference>
<feature type="domain" description="Xylose isomerase-like TIM barrel" evidence="2">
    <location>
        <begin position="54"/>
        <end position="297"/>
    </location>
</feature>
<proteinExistence type="predicted"/>
<dbReference type="InterPro" id="IPR050312">
    <property type="entry name" value="IolE/XylAMocC-like"/>
</dbReference>
<evidence type="ECO:0000313" key="4">
    <source>
        <dbReference type="Proteomes" id="UP000551616"/>
    </source>
</evidence>
<dbReference type="PROSITE" id="PS51318">
    <property type="entry name" value="TAT"/>
    <property type="match status" value="1"/>
</dbReference>
<dbReference type="EMBL" id="JABRWO010000002">
    <property type="protein sequence ID" value="MBA2113792.1"/>
    <property type="molecule type" value="Genomic_DNA"/>
</dbReference>
<organism evidence="3 4">
    <name type="scientific">Bremerella alba</name>
    <dbReference type="NCBI Taxonomy" id="980252"/>
    <lineage>
        <taxon>Bacteria</taxon>
        <taxon>Pseudomonadati</taxon>
        <taxon>Planctomycetota</taxon>
        <taxon>Planctomycetia</taxon>
        <taxon>Pirellulales</taxon>
        <taxon>Pirellulaceae</taxon>
        <taxon>Bremerella</taxon>
    </lineage>
</organism>
<comment type="caution">
    <text evidence="3">The sequence shown here is derived from an EMBL/GenBank/DDBJ whole genome shotgun (WGS) entry which is preliminary data.</text>
</comment>
<sequence length="314" mass="35180">MPISRRQLLHSGLAFAGTMALAPSPSVADTTKPSGCTLGFSTYGMKTLKTEAAIEAISEIGYDAIEIAVRPDWDSAPSKMPAKRRAAVGRLLRDKQLHLSALMEHLQPAQDDQQHHQHLDRLSQVFTLAEDWQTHDSKPLVQTTLGGGNWEKLRTFYLDRIGDWAEVARKHDVVLAIKPHRGGGMSRPSEAVWLIQQLGNPRHLKMVYDYSHYAYRDMTLEETIDTALPHTAHIALKDVMQHNGKFSFQLPGKTGEVDFSKLFRLFYAGGYRGDLNCEVSGMVWGQPDYEPIPAARQAYCWMSQALQTANVPRV</sequence>
<dbReference type="SUPFAM" id="SSF51658">
    <property type="entry name" value="Xylose isomerase-like"/>
    <property type="match status" value="1"/>
</dbReference>
<dbReference type="InterPro" id="IPR013022">
    <property type="entry name" value="Xyl_isomerase-like_TIM-brl"/>
</dbReference>
<dbReference type="PANTHER" id="PTHR12110">
    <property type="entry name" value="HYDROXYPYRUVATE ISOMERASE"/>
    <property type="match status" value="1"/>
</dbReference>
<dbReference type="InterPro" id="IPR036237">
    <property type="entry name" value="Xyl_isomerase-like_sf"/>
</dbReference>
<dbReference type="Proteomes" id="UP000551616">
    <property type="component" value="Unassembled WGS sequence"/>
</dbReference>